<accession>A0AAD8DDX1</accession>
<keyword evidence="2 9" id="KW-0812">Transmembrane</keyword>
<evidence type="ECO:0000256" key="6">
    <source>
        <dbReference type="ARBA" id="ARBA00023157"/>
    </source>
</evidence>
<feature type="domain" description="Ig-like" evidence="11">
    <location>
        <begin position="30"/>
        <end position="124"/>
    </location>
</feature>
<evidence type="ECO:0000313" key="13">
    <source>
        <dbReference type="Proteomes" id="UP001230051"/>
    </source>
</evidence>
<dbReference type="Pfam" id="PF07686">
    <property type="entry name" value="V-set"/>
    <property type="match status" value="1"/>
</dbReference>
<dbReference type="PROSITE" id="PS50835">
    <property type="entry name" value="IG_LIKE"/>
    <property type="match status" value="2"/>
</dbReference>
<evidence type="ECO:0000256" key="10">
    <source>
        <dbReference type="SAM" id="SignalP"/>
    </source>
</evidence>
<evidence type="ECO:0000256" key="8">
    <source>
        <dbReference type="ARBA" id="ARBA00023319"/>
    </source>
</evidence>
<sequence length="286" mass="31197">MMDVSVRYFTLLMLVVLTECTGTTVTVQSDGSTAVLNKDFTFRCSLSDPKVKQVTWQKQKDKALENVATYSVTFGAKVLEPYHQRVNFSLLGLNESSITIHNVQPEDEGCYMCLFNTYPQGSITGRSCFTVLGISEIKIETISTESENTAVVSCSATGKPAPKIRWNASESVTSNALQSSVDHNGNGIVTVTSNLTLDLSSFPAEEISCFVSHSTLNQEIEKNITIREDKRTLTNQVHSPGVVVLGILCIAALIIVTVACFVIRRKKKTKAGPFDKKLNAGEMSPA</sequence>
<keyword evidence="6" id="KW-1015">Disulfide bond</keyword>
<dbReference type="InterPro" id="IPR013106">
    <property type="entry name" value="Ig_V-set"/>
</dbReference>
<name>A0AAD8DDX1_ACIOX</name>
<evidence type="ECO:0000256" key="3">
    <source>
        <dbReference type="ARBA" id="ARBA00022729"/>
    </source>
</evidence>
<dbReference type="GO" id="GO:0009986">
    <property type="term" value="C:cell surface"/>
    <property type="evidence" value="ECO:0007669"/>
    <property type="project" value="TreeGrafter"/>
</dbReference>
<dbReference type="Gene3D" id="2.60.40.10">
    <property type="entry name" value="Immunoglobulins"/>
    <property type="match status" value="2"/>
</dbReference>
<keyword evidence="4 9" id="KW-1133">Transmembrane helix</keyword>
<dbReference type="SMART" id="SM00409">
    <property type="entry name" value="IG"/>
    <property type="match status" value="1"/>
</dbReference>
<dbReference type="EMBL" id="JAGXEW010000009">
    <property type="protein sequence ID" value="KAK1167933.1"/>
    <property type="molecule type" value="Genomic_DNA"/>
</dbReference>
<keyword evidence="3 10" id="KW-0732">Signal</keyword>
<dbReference type="InterPro" id="IPR003599">
    <property type="entry name" value="Ig_sub"/>
</dbReference>
<comment type="subcellular location">
    <subcellularLocation>
        <location evidence="1">Membrane</location>
        <topology evidence="1">Single-pass membrane protein</topology>
    </subcellularLocation>
</comment>
<evidence type="ECO:0000256" key="7">
    <source>
        <dbReference type="ARBA" id="ARBA00023180"/>
    </source>
</evidence>
<organism evidence="12 13">
    <name type="scientific">Acipenser oxyrinchus oxyrinchus</name>
    <dbReference type="NCBI Taxonomy" id="40147"/>
    <lineage>
        <taxon>Eukaryota</taxon>
        <taxon>Metazoa</taxon>
        <taxon>Chordata</taxon>
        <taxon>Craniata</taxon>
        <taxon>Vertebrata</taxon>
        <taxon>Euteleostomi</taxon>
        <taxon>Actinopterygii</taxon>
        <taxon>Chondrostei</taxon>
        <taxon>Acipenseriformes</taxon>
        <taxon>Acipenseridae</taxon>
        <taxon>Acipenser</taxon>
    </lineage>
</organism>
<feature type="signal peptide" evidence="10">
    <location>
        <begin position="1"/>
        <end position="20"/>
    </location>
</feature>
<keyword evidence="13" id="KW-1185">Reference proteome</keyword>
<dbReference type="SUPFAM" id="SSF48726">
    <property type="entry name" value="Immunoglobulin"/>
    <property type="match status" value="2"/>
</dbReference>
<dbReference type="InterPro" id="IPR047164">
    <property type="entry name" value="OX2G-like"/>
</dbReference>
<dbReference type="PANTHER" id="PTHR46841">
    <property type="entry name" value="OX-2 MEMBRANE GLYCOPROTEIN"/>
    <property type="match status" value="1"/>
</dbReference>
<evidence type="ECO:0000259" key="11">
    <source>
        <dbReference type="PROSITE" id="PS50835"/>
    </source>
</evidence>
<dbReference type="GO" id="GO:0030424">
    <property type="term" value="C:axon"/>
    <property type="evidence" value="ECO:0007669"/>
    <property type="project" value="TreeGrafter"/>
</dbReference>
<keyword evidence="8" id="KW-0393">Immunoglobulin domain</keyword>
<evidence type="ECO:0000256" key="4">
    <source>
        <dbReference type="ARBA" id="ARBA00022989"/>
    </source>
</evidence>
<keyword evidence="5 9" id="KW-0472">Membrane</keyword>
<dbReference type="InterPro" id="IPR036179">
    <property type="entry name" value="Ig-like_dom_sf"/>
</dbReference>
<protein>
    <submittedName>
        <fullName evidence="12">OX-2 membrane glycoprotein-like</fullName>
    </submittedName>
</protein>
<dbReference type="Proteomes" id="UP001230051">
    <property type="component" value="Unassembled WGS sequence"/>
</dbReference>
<evidence type="ECO:0000256" key="5">
    <source>
        <dbReference type="ARBA" id="ARBA00023136"/>
    </source>
</evidence>
<reference evidence="12" key="1">
    <citation type="submission" date="2022-02" db="EMBL/GenBank/DDBJ databases">
        <title>Atlantic sturgeon de novo genome assembly.</title>
        <authorList>
            <person name="Stock M."/>
            <person name="Klopp C."/>
            <person name="Guiguen Y."/>
            <person name="Cabau C."/>
            <person name="Parinello H."/>
            <person name="Santidrian Yebra-Pimentel E."/>
            <person name="Kuhl H."/>
            <person name="Dirks R.P."/>
            <person name="Guessner J."/>
            <person name="Wuertz S."/>
            <person name="Du K."/>
            <person name="Schartl M."/>
        </authorList>
    </citation>
    <scope>NUCLEOTIDE SEQUENCE</scope>
    <source>
        <strain evidence="12">STURGEONOMICS-FGT-2020</strain>
        <tissue evidence="12">Whole blood</tissue>
    </source>
</reference>
<keyword evidence="7" id="KW-0325">Glycoprotein</keyword>
<dbReference type="GO" id="GO:0043025">
    <property type="term" value="C:neuronal cell body"/>
    <property type="evidence" value="ECO:0007669"/>
    <property type="project" value="TreeGrafter"/>
</dbReference>
<dbReference type="InterPro" id="IPR013783">
    <property type="entry name" value="Ig-like_fold"/>
</dbReference>
<feature type="chain" id="PRO_5041950413" evidence="10">
    <location>
        <begin position="21"/>
        <end position="286"/>
    </location>
</feature>
<dbReference type="InterPro" id="IPR007110">
    <property type="entry name" value="Ig-like_dom"/>
</dbReference>
<dbReference type="InterPro" id="IPR013162">
    <property type="entry name" value="CD80_C2-set"/>
</dbReference>
<evidence type="ECO:0000256" key="1">
    <source>
        <dbReference type="ARBA" id="ARBA00004167"/>
    </source>
</evidence>
<dbReference type="AlphaFoldDB" id="A0AAD8DDX1"/>
<evidence type="ECO:0000256" key="2">
    <source>
        <dbReference type="ARBA" id="ARBA00022692"/>
    </source>
</evidence>
<evidence type="ECO:0000313" key="12">
    <source>
        <dbReference type="EMBL" id="KAK1167933.1"/>
    </source>
</evidence>
<comment type="caution">
    <text evidence="12">The sequence shown here is derived from an EMBL/GenBank/DDBJ whole genome shotgun (WGS) entry which is preliminary data.</text>
</comment>
<dbReference type="SMART" id="SM00406">
    <property type="entry name" value="IGv"/>
    <property type="match status" value="1"/>
</dbReference>
<feature type="domain" description="Ig-like" evidence="11">
    <location>
        <begin position="145"/>
        <end position="225"/>
    </location>
</feature>
<proteinExistence type="predicted"/>
<dbReference type="GO" id="GO:0034113">
    <property type="term" value="P:heterotypic cell-cell adhesion"/>
    <property type="evidence" value="ECO:0007669"/>
    <property type="project" value="TreeGrafter"/>
</dbReference>
<evidence type="ECO:0000256" key="9">
    <source>
        <dbReference type="SAM" id="Phobius"/>
    </source>
</evidence>
<dbReference type="Pfam" id="PF08205">
    <property type="entry name" value="C2-set_2"/>
    <property type="match status" value="1"/>
</dbReference>
<dbReference type="GO" id="GO:0016020">
    <property type="term" value="C:membrane"/>
    <property type="evidence" value="ECO:0007669"/>
    <property type="project" value="UniProtKB-SubCell"/>
</dbReference>
<feature type="transmembrane region" description="Helical" evidence="9">
    <location>
        <begin position="241"/>
        <end position="263"/>
    </location>
</feature>
<gene>
    <name evidence="12" type="primary">Cd200</name>
    <name evidence="12" type="ORF">AOXY_G10729</name>
</gene>
<dbReference type="GO" id="GO:0098632">
    <property type="term" value="F:cell-cell adhesion mediator activity"/>
    <property type="evidence" value="ECO:0007669"/>
    <property type="project" value="InterPro"/>
</dbReference>
<dbReference type="PANTHER" id="PTHR46841:SF7">
    <property type="entry name" value="IG-LIKE DOMAIN-CONTAINING PROTEIN"/>
    <property type="match status" value="1"/>
</dbReference>
<dbReference type="GO" id="GO:0150079">
    <property type="term" value="P:negative regulation of neuroinflammatory response"/>
    <property type="evidence" value="ECO:0007669"/>
    <property type="project" value="TreeGrafter"/>
</dbReference>